<proteinExistence type="predicted"/>
<evidence type="ECO:0000313" key="2">
    <source>
        <dbReference type="Proteomes" id="UP000054770"/>
    </source>
</evidence>
<evidence type="ECO:0000313" key="1">
    <source>
        <dbReference type="EMBL" id="SAL61332.1"/>
    </source>
</evidence>
<comment type="caution">
    <text evidence="1">The sequence shown here is derived from an EMBL/GenBank/DDBJ whole genome shotgun (WGS) entry which is preliminary data.</text>
</comment>
<gene>
    <name evidence="1" type="ORF">AWB68_03177</name>
</gene>
<dbReference type="AlphaFoldDB" id="A0A158IXC5"/>
<dbReference type="EMBL" id="FCON02000030">
    <property type="protein sequence ID" value="SAL61332.1"/>
    <property type="molecule type" value="Genomic_DNA"/>
</dbReference>
<dbReference type="RefSeq" id="WP_125482945.1">
    <property type="nucleotide sequence ID" value="NZ_FCON02000030.1"/>
</dbReference>
<dbReference type="Proteomes" id="UP000054770">
    <property type="component" value="Unassembled WGS sequence"/>
</dbReference>
<name>A0A158IXC5_9BURK</name>
<keyword evidence="2" id="KW-1185">Reference proteome</keyword>
<sequence length="68" mass="7954">MKAFLAQSAVHDVFEKSFDRRSTTRRSRSGWFRESRLFNPGMLTSEGMMRRCLREVLEIFHFSSGHAA</sequence>
<accession>A0A158IXC5</accession>
<organism evidence="1 2">
    <name type="scientific">Caballeronia choica</name>
    <dbReference type="NCBI Taxonomy" id="326476"/>
    <lineage>
        <taxon>Bacteria</taxon>
        <taxon>Pseudomonadati</taxon>
        <taxon>Pseudomonadota</taxon>
        <taxon>Betaproteobacteria</taxon>
        <taxon>Burkholderiales</taxon>
        <taxon>Burkholderiaceae</taxon>
        <taxon>Caballeronia</taxon>
    </lineage>
</organism>
<reference evidence="1" key="1">
    <citation type="submission" date="2016-01" db="EMBL/GenBank/DDBJ databases">
        <authorList>
            <person name="Peeters C."/>
        </authorList>
    </citation>
    <scope>NUCLEOTIDE SEQUENCE [LARGE SCALE GENOMIC DNA]</scope>
    <source>
        <strain evidence="1">LMG 22940</strain>
    </source>
</reference>
<protein>
    <submittedName>
        <fullName evidence="1">Uncharacterized protein</fullName>
    </submittedName>
</protein>